<evidence type="ECO:0000256" key="1">
    <source>
        <dbReference type="SAM" id="Phobius"/>
    </source>
</evidence>
<feature type="transmembrane region" description="Helical" evidence="1">
    <location>
        <begin position="73"/>
        <end position="95"/>
    </location>
</feature>
<evidence type="ECO:0000313" key="2">
    <source>
        <dbReference type="EMBL" id="RUS75381.1"/>
    </source>
</evidence>
<comment type="caution">
    <text evidence="2">The sequence shown here is derived from an EMBL/GenBank/DDBJ whole genome shotgun (WGS) entry which is preliminary data.</text>
</comment>
<reference evidence="2 3" key="1">
    <citation type="submission" date="2019-01" db="EMBL/GenBank/DDBJ databases">
        <title>A draft genome assembly of the solar-powered sea slug Elysia chlorotica.</title>
        <authorList>
            <person name="Cai H."/>
            <person name="Li Q."/>
            <person name="Fang X."/>
            <person name="Li J."/>
            <person name="Curtis N.E."/>
            <person name="Altenburger A."/>
            <person name="Shibata T."/>
            <person name="Feng M."/>
            <person name="Maeda T."/>
            <person name="Schwartz J.A."/>
            <person name="Shigenobu S."/>
            <person name="Lundholm N."/>
            <person name="Nishiyama T."/>
            <person name="Yang H."/>
            <person name="Hasebe M."/>
            <person name="Li S."/>
            <person name="Pierce S.K."/>
            <person name="Wang J."/>
        </authorList>
    </citation>
    <scope>NUCLEOTIDE SEQUENCE [LARGE SCALE GENOMIC DNA]</scope>
    <source>
        <strain evidence="2">EC2010</strain>
        <tissue evidence="2">Whole organism of an adult</tissue>
    </source>
</reference>
<dbReference type="EMBL" id="RQTK01000747">
    <property type="protein sequence ID" value="RUS75381.1"/>
    <property type="molecule type" value="Genomic_DNA"/>
</dbReference>
<dbReference type="AlphaFoldDB" id="A0A433T1B7"/>
<sequence length="100" mass="11721">MSKHFVCQCPNIEINASDIKPPPFSRKKVDQLLVIILCCFFTELPDRILSCIRVHFFRVARFTFHQPHHPLSAMFLCFFAAIVCLFFIHILMVVFQSCFL</sequence>
<proteinExistence type="predicted"/>
<name>A0A433T1B7_ELYCH</name>
<dbReference type="Proteomes" id="UP000271974">
    <property type="component" value="Unassembled WGS sequence"/>
</dbReference>
<keyword evidence="1" id="KW-0472">Membrane</keyword>
<accession>A0A433T1B7</accession>
<keyword evidence="1" id="KW-0812">Transmembrane</keyword>
<protein>
    <submittedName>
        <fullName evidence="2">Uncharacterized protein</fullName>
    </submittedName>
</protein>
<keyword evidence="3" id="KW-1185">Reference proteome</keyword>
<organism evidence="2 3">
    <name type="scientific">Elysia chlorotica</name>
    <name type="common">Eastern emerald elysia</name>
    <name type="synonym">Sea slug</name>
    <dbReference type="NCBI Taxonomy" id="188477"/>
    <lineage>
        <taxon>Eukaryota</taxon>
        <taxon>Metazoa</taxon>
        <taxon>Spiralia</taxon>
        <taxon>Lophotrochozoa</taxon>
        <taxon>Mollusca</taxon>
        <taxon>Gastropoda</taxon>
        <taxon>Heterobranchia</taxon>
        <taxon>Euthyneura</taxon>
        <taxon>Panpulmonata</taxon>
        <taxon>Sacoglossa</taxon>
        <taxon>Placobranchoidea</taxon>
        <taxon>Plakobranchidae</taxon>
        <taxon>Elysia</taxon>
    </lineage>
</organism>
<evidence type="ECO:0000313" key="3">
    <source>
        <dbReference type="Proteomes" id="UP000271974"/>
    </source>
</evidence>
<keyword evidence="1" id="KW-1133">Transmembrane helix</keyword>
<gene>
    <name evidence="2" type="ORF">EGW08_016871</name>
</gene>